<name>A0A9P7FKG1_9AGAR</name>
<reference evidence="6" key="2">
    <citation type="submission" date="2021-10" db="EMBL/GenBank/DDBJ databases">
        <title>Phylogenomics reveals ancestral predisposition of the termite-cultivated fungus Termitomyces towards a domesticated lifestyle.</title>
        <authorList>
            <person name="Auxier B."/>
            <person name="Grum-Grzhimaylo A."/>
            <person name="Cardenas M.E."/>
            <person name="Lodge J.D."/>
            <person name="Laessoe T."/>
            <person name="Pedersen O."/>
            <person name="Smith M.E."/>
            <person name="Kuyper T.W."/>
            <person name="Franco-Molano E.A."/>
            <person name="Baroni T.J."/>
            <person name="Aanen D.K."/>
        </authorList>
    </citation>
    <scope>NUCLEOTIDE SEQUENCE</scope>
    <source>
        <strain evidence="6">AP01</strain>
        <tissue evidence="6">Mycelium</tissue>
    </source>
</reference>
<proteinExistence type="predicted"/>
<accession>A0A9P7FKG1</accession>
<keyword evidence="5" id="KW-0732">Signal</keyword>
<keyword evidence="4" id="KW-0472">Membrane</keyword>
<dbReference type="InterPro" id="IPR027359">
    <property type="entry name" value="Volt_channel_dom_sf"/>
</dbReference>
<evidence type="ECO:0000313" key="6">
    <source>
        <dbReference type="EMBL" id="KAG5632987.1"/>
    </source>
</evidence>
<evidence type="ECO:0000256" key="4">
    <source>
        <dbReference type="ARBA" id="ARBA00023136"/>
    </source>
</evidence>
<organism evidence="6 7">
    <name type="scientific">Asterophora parasitica</name>
    <dbReference type="NCBI Taxonomy" id="117018"/>
    <lineage>
        <taxon>Eukaryota</taxon>
        <taxon>Fungi</taxon>
        <taxon>Dikarya</taxon>
        <taxon>Basidiomycota</taxon>
        <taxon>Agaricomycotina</taxon>
        <taxon>Agaricomycetes</taxon>
        <taxon>Agaricomycetidae</taxon>
        <taxon>Agaricales</taxon>
        <taxon>Tricholomatineae</taxon>
        <taxon>Lyophyllaceae</taxon>
        <taxon>Asterophora</taxon>
    </lineage>
</organism>
<dbReference type="SUPFAM" id="SSF81324">
    <property type="entry name" value="Voltage-gated potassium channels"/>
    <property type="match status" value="1"/>
</dbReference>
<evidence type="ECO:0000256" key="3">
    <source>
        <dbReference type="ARBA" id="ARBA00022989"/>
    </source>
</evidence>
<feature type="chain" id="PRO_5040313165" evidence="5">
    <location>
        <begin position="19"/>
        <end position="64"/>
    </location>
</feature>
<feature type="signal peptide" evidence="5">
    <location>
        <begin position="1"/>
        <end position="18"/>
    </location>
</feature>
<keyword evidence="2" id="KW-0812">Transmembrane</keyword>
<evidence type="ECO:0000256" key="2">
    <source>
        <dbReference type="ARBA" id="ARBA00022692"/>
    </source>
</evidence>
<dbReference type="Proteomes" id="UP000775547">
    <property type="component" value="Unassembled WGS sequence"/>
</dbReference>
<comment type="caution">
    <text evidence="6">The sequence shown here is derived from an EMBL/GenBank/DDBJ whole genome shotgun (WGS) entry which is preliminary data.</text>
</comment>
<keyword evidence="3" id="KW-1133">Transmembrane helix</keyword>
<dbReference type="GO" id="GO:0016020">
    <property type="term" value="C:membrane"/>
    <property type="evidence" value="ECO:0007669"/>
    <property type="project" value="UniProtKB-SubCell"/>
</dbReference>
<dbReference type="AlphaFoldDB" id="A0A9P7FKG1"/>
<reference evidence="6" key="1">
    <citation type="submission" date="2020-07" db="EMBL/GenBank/DDBJ databases">
        <authorList>
            <person name="Nieuwenhuis M."/>
            <person name="Van De Peppel L.J.J."/>
        </authorList>
    </citation>
    <scope>NUCLEOTIDE SEQUENCE</scope>
    <source>
        <strain evidence="6">AP01</strain>
        <tissue evidence="6">Mycelium</tissue>
    </source>
</reference>
<feature type="non-terminal residue" evidence="6">
    <location>
        <position position="64"/>
    </location>
</feature>
<comment type="subcellular location">
    <subcellularLocation>
        <location evidence="1">Membrane</location>
        <topology evidence="1">Multi-pass membrane protein</topology>
    </subcellularLocation>
</comment>
<dbReference type="EMBL" id="JABCKV010008661">
    <property type="protein sequence ID" value="KAG5632987.1"/>
    <property type="molecule type" value="Genomic_DNA"/>
</dbReference>
<protein>
    <submittedName>
        <fullName evidence="6">Uncharacterized protein</fullName>
    </submittedName>
</protein>
<dbReference type="Gene3D" id="1.20.120.350">
    <property type="entry name" value="Voltage-gated potassium channels. Chain C"/>
    <property type="match status" value="1"/>
</dbReference>
<sequence>MAVTALILFSALVTVLETIPTFHAISNSAWFGAESMLVALFTIEYIARCLAWSGTWLSLVKWQT</sequence>
<evidence type="ECO:0000313" key="7">
    <source>
        <dbReference type="Proteomes" id="UP000775547"/>
    </source>
</evidence>
<evidence type="ECO:0000256" key="1">
    <source>
        <dbReference type="ARBA" id="ARBA00004141"/>
    </source>
</evidence>
<dbReference type="OrthoDB" id="415460at2759"/>
<gene>
    <name evidence="6" type="ORF">DXG03_009257</name>
</gene>
<keyword evidence="7" id="KW-1185">Reference proteome</keyword>
<evidence type="ECO:0000256" key="5">
    <source>
        <dbReference type="SAM" id="SignalP"/>
    </source>
</evidence>